<evidence type="ECO:0000313" key="2">
    <source>
        <dbReference type="Proteomes" id="UP001652661"/>
    </source>
</evidence>
<evidence type="ECO:0000313" key="3">
    <source>
        <dbReference type="RefSeq" id="XP_017033167.1"/>
    </source>
</evidence>
<evidence type="ECO:0000256" key="1">
    <source>
        <dbReference type="SAM" id="Phobius"/>
    </source>
</evidence>
<dbReference type="AlphaFoldDB" id="A0A6P4IVU2"/>
<keyword evidence="1" id="KW-1133">Transmembrane helix</keyword>
<dbReference type="Proteomes" id="UP001652661">
    <property type="component" value="Chromosome 2R"/>
</dbReference>
<dbReference type="RefSeq" id="XP_017033167.1">
    <property type="nucleotide sequence ID" value="XM_017177678.3"/>
</dbReference>
<proteinExistence type="predicted"/>
<dbReference type="OrthoDB" id="7832424at2759"/>
<feature type="transmembrane region" description="Helical" evidence="1">
    <location>
        <begin position="12"/>
        <end position="30"/>
    </location>
</feature>
<gene>
    <name evidence="3" type="primary">LOC108082344</name>
</gene>
<dbReference type="GeneID" id="108082344"/>
<protein>
    <submittedName>
        <fullName evidence="3">Uncharacterized protein</fullName>
    </submittedName>
</protein>
<reference evidence="3" key="2">
    <citation type="submission" date="2025-08" db="UniProtKB">
        <authorList>
            <consortium name="RefSeq"/>
        </authorList>
    </citation>
    <scope>IDENTIFICATION</scope>
    <source>
        <strain evidence="3">14028-0561.14</strain>
        <tissue evidence="3">Whole fly</tissue>
    </source>
</reference>
<accession>A0A6P4IVU2</accession>
<organism evidence="2 3">
    <name type="scientific">Drosophila kikkawai</name>
    <name type="common">Fruit fly</name>
    <dbReference type="NCBI Taxonomy" id="30033"/>
    <lineage>
        <taxon>Eukaryota</taxon>
        <taxon>Metazoa</taxon>
        <taxon>Ecdysozoa</taxon>
        <taxon>Arthropoda</taxon>
        <taxon>Hexapoda</taxon>
        <taxon>Insecta</taxon>
        <taxon>Pterygota</taxon>
        <taxon>Neoptera</taxon>
        <taxon>Endopterygota</taxon>
        <taxon>Diptera</taxon>
        <taxon>Brachycera</taxon>
        <taxon>Muscomorpha</taxon>
        <taxon>Ephydroidea</taxon>
        <taxon>Drosophilidae</taxon>
        <taxon>Drosophila</taxon>
        <taxon>Sophophora</taxon>
    </lineage>
</organism>
<keyword evidence="2" id="KW-1185">Reference proteome</keyword>
<name>A0A6P4IVU2_DROKI</name>
<keyword evidence="1" id="KW-0472">Membrane</keyword>
<sequence>MEISIGFGSLNSALRALIFGSLLLLMTAIYRDDDDSGSHYIHPRHAMQHG</sequence>
<reference evidence="2" key="1">
    <citation type="submission" date="2025-05" db="UniProtKB">
        <authorList>
            <consortium name="RefSeq"/>
        </authorList>
    </citation>
    <scope>NUCLEOTIDE SEQUENCE [LARGE SCALE GENOMIC DNA]</scope>
    <source>
        <strain evidence="2">14028-0561.14</strain>
    </source>
</reference>
<keyword evidence="1" id="KW-0812">Transmembrane</keyword>